<evidence type="ECO:0000313" key="2">
    <source>
        <dbReference type="Proteomes" id="UP000533953"/>
    </source>
</evidence>
<protein>
    <submittedName>
        <fullName evidence="1">Uncharacterized protein</fullName>
    </submittedName>
</protein>
<dbReference type="AlphaFoldDB" id="A0A7X1CB32"/>
<evidence type="ECO:0000313" key="1">
    <source>
        <dbReference type="EMBL" id="MBC1490775.1"/>
    </source>
</evidence>
<comment type="caution">
    <text evidence="1">The sequence shown here is derived from an EMBL/GenBank/DDBJ whole genome shotgun (WGS) entry which is preliminary data.</text>
</comment>
<organism evidence="1 2">
    <name type="scientific">Listeria booriae</name>
    <dbReference type="NCBI Taxonomy" id="1552123"/>
    <lineage>
        <taxon>Bacteria</taxon>
        <taxon>Bacillati</taxon>
        <taxon>Bacillota</taxon>
        <taxon>Bacilli</taxon>
        <taxon>Bacillales</taxon>
        <taxon>Listeriaceae</taxon>
        <taxon>Listeria</taxon>
    </lineage>
</organism>
<sequence length="142" mass="16758">MYSSSYNKPQKVESYDYYAKQEQRRLQSKLDDTDANLTASQRADIIASQRALEKEMQMQRLKEIIPQKINRIISEHKEYAERGQRYLGEAYAEIQTITKRLDDALDSKTGAAVQEWLGNMQYRELEHLRLLRENAEKSIRLD</sequence>
<dbReference type="EMBL" id="JAASTX010000003">
    <property type="protein sequence ID" value="MBC1490775.1"/>
    <property type="molecule type" value="Genomic_DNA"/>
</dbReference>
<reference evidence="1 2" key="1">
    <citation type="submission" date="2020-03" db="EMBL/GenBank/DDBJ databases">
        <title>Soil Listeria distribution.</title>
        <authorList>
            <person name="Liao J."/>
            <person name="Wiedmann M."/>
        </authorList>
    </citation>
    <scope>NUCLEOTIDE SEQUENCE [LARGE SCALE GENOMIC DNA]</scope>
    <source>
        <strain evidence="1 2">FSL L7-1547</strain>
    </source>
</reference>
<dbReference type="Proteomes" id="UP000533953">
    <property type="component" value="Unassembled WGS sequence"/>
</dbReference>
<proteinExistence type="predicted"/>
<accession>A0A7X1CB32</accession>
<dbReference type="RefSeq" id="WP_185416659.1">
    <property type="nucleotide sequence ID" value="NZ_JAASTX010000003.1"/>
</dbReference>
<name>A0A7X1CB32_9LIST</name>
<gene>
    <name evidence="1" type="ORF">HCI99_02960</name>
</gene>